<reference evidence="6" key="1">
    <citation type="journal article" date="2017" name="bioRxiv">
        <title>Comparative analysis of the genomes of Stylophora pistillata and Acropora digitifera provides evidence for extensive differences between species of corals.</title>
        <authorList>
            <person name="Voolstra C.R."/>
            <person name="Li Y."/>
            <person name="Liew Y.J."/>
            <person name="Baumgarten S."/>
            <person name="Zoccola D."/>
            <person name="Flot J.-F."/>
            <person name="Tambutte S."/>
            <person name="Allemand D."/>
            <person name="Aranda M."/>
        </authorList>
    </citation>
    <scope>NUCLEOTIDE SEQUENCE [LARGE SCALE GENOMIC DNA]</scope>
</reference>
<evidence type="ECO:0000256" key="1">
    <source>
        <dbReference type="ARBA" id="ARBA00006484"/>
    </source>
</evidence>
<feature type="transmembrane region" description="Helical" evidence="4">
    <location>
        <begin position="6"/>
        <end position="24"/>
    </location>
</feature>
<accession>A0A2B4SM59</accession>
<comment type="similarity">
    <text evidence="1 3">Belongs to the short-chain dehydrogenases/reductases (SDR) family.</text>
</comment>
<proteinExistence type="inferred from homology"/>
<dbReference type="InterPro" id="IPR002347">
    <property type="entry name" value="SDR_fam"/>
</dbReference>
<dbReference type="SUPFAM" id="SSF51735">
    <property type="entry name" value="NAD(P)-binding Rossmann-fold domains"/>
    <property type="match status" value="1"/>
</dbReference>
<evidence type="ECO:0000256" key="3">
    <source>
        <dbReference type="RuleBase" id="RU000363"/>
    </source>
</evidence>
<dbReference type="PANTHER" id="PTHR43391:SF86">
    <property type="entry name" value="SHORT-CHAIN DEHYDROGENASE_REDUCTASE FAMILY PROTEIN"/>
    <property type="match status" value="1"/>
</dbReference>
<evidence type="ECO:0000313" key="6">
    <source>
        <dbReference type="Proteomes" id="UP000225706"/>
    </source>
</evidence>
<dbReference type="OrthoDB" id="47007at2759"/>
<gene>
    <name evidence="5" type="primary">RDH8</name>
    <name evidence="5" type="ORF">AWC38_SpisGene5029</name>
</gene>
<evidence type="ECO:0000256" key="2">
    <source>
        <dbReference type="ARBA" id="ARBA00023002"/>
    </source>
</evidence>
<dbReference type="STRING" id="50429.A0A2B4SM59"/>
<dbReference type="PRINTS" id="PR00080">
    <property type="entry name" value="SDRFAMILY"/>
</dbReference>
<dbReference type="PROSITE" id="PS00061">
    <property type="entry name" value="ADH_SHORT"/>
    <property type="match status" value="1"/>
</dbReference>
<dbReference type="PRINTS" id="PR00081">
    <property type="entry name" value="GDHRDH"/>
</dbReference>
<name>A0A2B4SM59_STYPI</name>
<dbReference type="AlphaFoldDB" id="A0A2B4SM59"/>
<keyword evidence="2" id="KW-0560">Oxidoreductase</keyword>
<dbReference type="GO" id="GO:0016491">
    <property type="term" value="F:oxidoreductase activity"/>
    <property type="evidence" value="ECO:0007669"/>
    <property type="project" value="UniProtKB-KW"/>
</dbReference>
<evidence type="ECO:0000256" key="4">
    <source>
        <dbReference type="SAM" id="Phobius"/>
    </source>
</evidence>
<dbReference type="EMBL" id="LSMT01000054">
    <property type="protein sequence ID" value="PFX30153.1"/>
    <property type="molecule type" value="Genomic_DNA"/>
</dbReference>
<dbReference type="PANTHER" id="PTHR43391">
    <property type="entry name" value="RETINOL DEHYDROGENASE-RELATED"/>
    <property type="match status" value="1"/>
</dbReference>
<protein>
    <submittedName>
        <fullName evidence="5">Retinol dehydrogenase 8</fullName>
    </submittedName>
</protein>
<keyword evidence="6" id="KW-1185">Reference proteome</keyword>
<dbReference type="Proteomes" id="UP000225706">
    <property type="component" value="Unassembled WGS sequence"/>
</dbReference>
<keyword evidence="4" id="KW-1133">Transmembrane helix</keyword>
<dbReference type="InterPro" id="IPR020904">
    <property type="entry name" value="Sc_DH/Rdtase_CS"/>
</dbReference>
<evidence type="ECO:0000313" key="5">
    <source>
        <dbReference type="EMBL" id="PFX30153.1"/>
    </source>
</evidence>
<dbReference type="Gene3D" id="3.40.50.720">
    <property type="entry name" value="NAD(P)-binding Rossmann-like Domain"/>
    <property type="match status" value="1"/>
</dbReference>
<keyword evidence="4" id="KW-0472">Membrane</keyword>
<keyword evidence="4" id="KW-0812">Transmembrane</keyword>
<dbReference type="InterPro" id="IPR036291">
    <property type="entry name" value="NAD(P)-bd_dom_sf"/>
</dbReference>
<organism evidence="5 6">
    <name type="scientific">Stylophora pistillata</name>
    <name type="common">Smooth cauliflower coral</name>
    <dbReference type="NCBI Taxonomy" id="50429"/>
    <lineage>
        <taxon>Eukaryota</taxon>
        <taxon>Metazoa</taxon>
        <taxon>Cnidaria</taxon>
        <taxon>Anthozoa</taxon>
        <taxon>Hexacorallia</taxon>
        <taxon>Scleractinia</taxon>
        <taxon>Astrocoeniina</taxon>
        <taxon>Pocilloporidae</taxon>
        <taxon>Stylophora</taxon>
    </lineage>
</organism>
<comment type="caution">
    <text evidence="5">The sequence shown here is derived from an EMBL/GenBank/DDBJ whole genome shotgun (WGS) entry which is preliminary data.</text>
</comment>
<sequence>MAAQIVLISGCSSGIGLATALFLAKDAQKRFKVYATMRNLEKKRQLEEEGKEYLEDTLVIKQMDVCTDESVEKAVKEVLDTEGRIDVLFNNAGIGLITALECIPIKMAKELFEVNYFGALRLIQAVIPSMKARQTGLIINNSSHFGIVGVPFVDIYCSSKFAIEGLTESMAPVLRQFNIRCCLLEPGPVQTTIVPKANEWSEAGVDLTILDPKTKDIMESVFSNVHRTFSAAMQSCEEVAQIVQEIILGEKKNLRHQTNEKFGPGEIPAKLADRTGNASVDIISKHYLGK</sequence>
<dbReference type="GO" id="GO:0005829">
    <property type="term" value="C:cytosol"/>
    <property type="evidence" value="ECO:0007669"/>
    <property type="project" value="TreeGrafter"/>
</dbReference>
<dbReference type="Pfam" id="PF00106">
    <property type="entry name" value="adh_short"/>
    <property type="match status" value="1"/>
</dbReference>